<dbReference type="FunFam" id="3.40.50.12390:FF:000002">
    <property type="entry name" value="5'-3' exoribonuclease 1"/>
    <property type="match status" value="1"/>
</dbReference>
<evidence type="ECO:0000256" key="3">
    <source>
        <dbReference type="ARBA" id="ARBA00022839"/>
    </source>
</evidence>
<accession>A0A642UYR4</accession>
<gene>
    <name evidence="12" type="ORF">DIURU_000180</name>
</gene>
<evidence type="ECO:0000256" key="5">
    <source>
        <dbReference type="PIRNR" id="PIRNR006743"/>
    </source>
</evidence>
<dbReference type="InterPro" id="IPR014722">
    <property type="entry name" value="Rib_uL2_dom2"/>
</dbReference>
<evidence type="ECO:0000256" key="4">
    <source>
        <dbReference type="ARBA" id="ARBA00038299"/>
    </source>
</evidence>
<dbReference type="InterPro" id="IPR047007">
    <property type="entry name" value="XRN1_D1_sf"/>
</dbReference>
<dbReference type="Pfam" id="PF17846">
    <property type="entry name" value="XRN_M"/>
    <property type="match status" value="1"/>
</dbReference>
<dbReference type="GO" id="GO:0000184">
    <property type="term" value="P:nuclear-transcribed mRNA catabolic process, nonsense-mediated decay"/>
    <property type="evidence" value="ECO:0007669"/>
    <property type="project" value="UniProtKB-KW"/>
</dbReference>
<dbReference type="InterPro" id="IPR027073">
    <property type="entry name" value="5_3_exoribonuclease"/>
</dbReference>
<dbReference type="Gene3D" id="2.30.30.30">
    <property type="match status" value="1"/>
</dbReference>
<comment type="similarity">
    <text evidence="4 5">Belongs to the 5'-3' exonuclease family.</text>
</comment>
<evidence type="ECO:0000259" key="11">
    <source>
        <dbReference type="Pfam" id="PF18334"/>
    </source>
</evidence>
<evidence type="ECO:0000259" key="8">
    <source>
        <dbReference type="Pfam" id="PF17846"/>
    </source>
</evidence>
<dbReference type="OMA" id="VASWPWF"/>
<dbReference type="RefSeq" id="XP_034014991.1">
    <property type="nucleotide sequence ID" value="XM_034154383.1"/>
</dbReference>
<name>A0A642UYR4_DIURU</name>
<feature type="compositionally biased region" description="Low complexity" evidence="6">
    <location>
        <begin position="1398"/>
        <end position="1415"/>
    </location>
</feature>
<dbReference type="VEuPathDB" id="FungiDB:DIURU_000180"/>
<dbReference type="GO" id="GO:0005634">
    <property type="term" value="C:nucleus"/>
    <property type="evidence" value="ECO:0007669"/>
    <property type="project" value="TreeGrafter"/>
</dbReference>
<dbReference type="Pfam" id="PF03159">
    <property type="entry name" value="XRN_N"/>
    <property type="match status" value="1"/>
</dbReference>
<feature type="region of interest" description="Disordered" evidence="6">
    <location>
        <begin position="1332"/>
        <end position="1355"/>
    </location>
</feature>
<dbReference type="Gene3D" id="3.30.1370.250">
    <property type="match status" value="1"/>
</dbReference>
<dbReference type="InterPro" id="IPR041412">
    <property type="entry name" value="Xrn1_helical"/>
</dbReference>
<feature type="domain" description="5'-3' exoribonuclease 1 SH3-like" evidence="9">
    <location>
        <begin position="1128"/>
        <end position="1198"/>
    </location>
</feature>
<proteinExistence type="inferred from homology"/>
<dbReference type="PANTHER" id="PTHR12341:SF7">
    <property type="entry name" value="5'-3' EXORIBONUCLEASE 1"/>
    <property type="match status" value="1"/>
</dbReference>
<keyword evidence="5" id="KW-0694">RNA-binding</keyword>
<dbReference type="OrthoDB" id="372487at2759"/>
<dbReference type="InterPro" id="IPR041106">
    <property type="entry name" value="XRN1_D2_D3"/>
</dbReference>
<dbReference type="InterPro" id="IPR004859">
    <property type="entry name" value="Xrn1_N"/>
</dbReference>
<dbReference type="InterPro" id="IPR016494">
    <property type="entry name" value="5_3_exoribonuclease_1"/>
</dbReference>
<dbReference type="Pfam" id="PF18129">
    <property type="entry name" value="SH3_12"/>
    <property type="match status" value="1"/>
</dbReference>
<keyword evidence="2 5" id="KW-0378">Hydrolase</keyword>
<dbReference type="PANTHER" id="PTHR12341">
    <property type="entry name" value="5'-&gt;3' EXORIBONUCLEASE"/>
    <property type="match status" value="1"/>
</dbReference>
<evidence type="ECO:0000259" key="10">
    <source>
        <dbReference type="Pfam" id="PF18332"/>
    </source>
</evidence>
<keyword evidence="13" id="KW-1185">Reference proteome</keyword>
<feature type="compositionally biased region" description="Low complexity" evidence="6">
    <location>
        <begin position="1258"/>
        <end position="1274"/>
    </location>
</feature>
<dbReference type="InterPro" id="IPR040992">
    <property type="entry name" value="XRN1_D1"/>
</dbReference>
<dbReference type="InterPro" id="IPR041385">
    <property type="entry name" value="SH3_12"/>
</dbReference>
<comment type="subcellular location">
    <subcellularLocation>
        <location evidence="5">Cytoplasm</location>
    </subcellularLocation>
</comment>
<dbReference type="Pfam" id="PF18332">
    <property type="entry name" value="XRN1_D1"/>
    <property type="match status" value="1"/>
</dbReference>
<evidence type="ECO:0000259" key="9">
    <source>
        <dbReference type="Pfam" id="PF18129"/>
    </source>
</evidence>
<sequence>MNSILHTCTHANDGELSRMTDDQMYAAIFRYIEHLFEIIKPRQVFYMAIDGVAPRAKMNQQRARRFRTAYENEQLLKKAIESGEPVPKEDPFDSNCITPGTEFMAKLSDNLKYFIHKKISEDSNWSSIEVILSGHEVPGEGEHKIMEYIRTMRSQPGYDPNVRHCIYGLDADLIMLGLVSHDPHFALLREEVTFGPQRTKARTLNDQKFYLLHLSLVREYLELEFATLENELTFEYSFERILDDFILIMYVIGNDFLPHLPDLHINKGAFPVLIATFKQLLQSADGYINESGTINLRRLGLWLQYLSEFELENFEKSDVDVEWFNQQLQTISLQGERDRQRIGKIILLKDQKKLVGYVKPWLTAQAAKPVSQLHAEADAGETPELSLAGIDVTANLDFVKELCLKTNTLVVHSQSTDTWTMRYDVDGINPHETEEEHQQRLQDVRSTIKQYQSAIIVETEEVMQQKKDLYNEKFVRWKDKYYKDKLGFSINDTDKMTELTEHYVEGLQWVLYYYYRGCPSWNWYYRYHYAPRISDIHLGLDALIASGKPITFDKSHPFKPFEQLMAVLPARSKALMPVVYRPLMTEETSPIKSFYPDEVAVDMNGKTASWEAVVLLDFVDENKLLSYLKPVEQKLSPEETKRNSFGQPILFCHNPQIDNVHPSPLPGHFADLEHDQCYEKVFELPPVSGEATLGPVEGAFKGTQLKAGFPTLETVPFASKLAQNETKVFNFPSKQESMVLEVDNVWEDMSTSQFAQAFVGKLVYSRWPFLREGRVVEVVTADKTWLRAQGNVHSRDNSPDETKQFKRDVSDLKGEFANRYAVYFKQPFDTLVKIQPVTGLIRTPKGAYVKTFAKESEAFPLQLVVKEVVNKDERYKSRPPVPIETEFPVNSQVVFMGDYGYGAPTTILGYNQEHTTLSVRIAKIPHGNEPNIGKVRANKEHREFVYHPSFEVAKHLGLHPLLLSRIASVFMVIDDLTNATKVNIGLDMKYESKRQKVLGYTQKKESSKVWEYSPLAIDLITRYRAQYPKMFTRLTKIISDRSEIRASMLFDNADEVRDVKKWLGAERAKFQVVSLESQSLTSFSFEAIERYMEHYVAMPQPENSRDVRGVPREAVLDASSSFQLLSSQRFALGDRVIYVQDSGKVPNLSKGTVASIITQGAKTSLEVIFDVPLLNGGTYGGKLKTKRGMTVDSSLVLNLSNPQFVYHTKASKAKAQKKSTKGPNSHPVHHQANHQGGHPAKPNHNQAKGPAAAKPSNKKAQPPAQGKPQAKPKAASPPPNPAENAQQSHELLSILKGKSKDEPKEEAKDSNANVAAMKQIYGQIYTNVMSEGGQPPFIPPQGVPPQGVPLPGVPPQVVPPQGVPMYYPMGYPAGFPGGPVPPAFYPPVPGQPQPGFQPPQGQGQPQNQAPGQAPGHSSQSRGRGGRGRGGFRGRGNGRGGRGGRGGSRSNSATPRGSPAPSGPAATA</sequence>
<comment type="function">
    <text evidence="5">Multifunctional protein that exhibits several independent functions at different levels of the cellular processes. 5'-3' exonuclease component of the nonsense-mediated mRNA decay (NMD) which is a highly conserved mRNA degradation pathway, an RNA surveillance system whose role is to identify and rid cells of mRNA with premature termination codons and thus prevents accumulation of potentially harmful truncated proteins.</text>
</comment>
<reference evidence="12 13" key="1">
    <citation type="submission" date="2019-07" db="EMBL/GenBank/DDBJ databases">
        <title>Genome assembly of two rare yeast pathogens: Diutina rugosa and Trichomonascus ciferrii.</title>
        <authorList>
            <person name="Mixao V."/>
            <person name="Saus E."/>
            <person name="Hansen A."/>
            <person name="Lass-Flor C."/>
            <person name="Gabaldon T."/>
        </authorList>
    </citation>
    <scope>NUCLEOTIDE SEQUENCE [LARGE SCALE GENOMIC DNA]</scope>
    <source>
        <strain evidence="12 13">CBS 613</strain>
    </source>
</reference>
<feature type="domain" description="Xrn1 N-terminal" evidence="7">
    <location>
        <begin position="1"/>
        <end position="191"/>
    </location>
</feature>
<dbReference type="Gene3D" id="2.170.260.40">
    <property type="match status" value="1"/>
</dbReference>
<dbReference type="GO" id="GO:0016075">
    <property type="term" value="P:rRNA catabolic process"/>
    <property type="evidence" value="ECO:0007669"/>
    <property type="project" value="TreeGrafter"/>
</dbReference>
<evidence type="ECO:0000313" key="13">
    <source>
        <dbReference type="Proteomes" id="UP000449547"/>
    </source>
</evidence>
<evidence type="ECO:0000256" key="2">
    <source>
        <dbReference type="ARBA" id="ARBA00022801"/>
    </source>
</evidence>
<keyword evidence="1 5" id="KW-0540">Nuclease</keyword>
<evidence type="ECO:0000259" key="7">
    <source>
        <dbReference type="Pfam" id="PF03159"/>
    </source>
</evidence>
<dbReference type="EC" id="3.1.13.-" evidence="5"/>
<evidence type="ECO:0000256" key="6">
    <source>
        <dbReference type="SAM" id="MobiDB-lite"/>
    </source>
</evidence>
<dbReference type="InterPro" id="IPR047008">
    <property type="entry name" value="XRN1_SH3_sf"/>
</dbReference>
<protein>
    <recommendedName>
        <fullName evidence="5">5'-3' exoribonuclease 1</fullName>
        <ecNumber evidence="5">3.1.13.-</ecNumber>
    </recommendedName>
</protein>
<feature type="domain" description="Exoribonuclease Xrn1 D2/D3" evidence="11">
    <location>
        <begin position="882"/>
        <end position="1110"/>
    </location>
</feature>
<keyword evidence="3 5" id="KW-0269">Exonuclease</keyword>
<dbReference type="Pfam" id="PF18334">
    <property type="entry name" value="XRN1_D2_D3"/>
    <property type="match status" value="1"/>
</dbReference>
<dbReference type="Proteomes" id="UP000449547">
    <property type="component" value="Unassembled WGS sequence"/>
</dbReference>
<feature type="domain" description="Xrn1 helical" evidence="8">
    <location>
        <begin position="236"/>
        <end position="654"/>
    </location>
</feature>
<feature type="region of interest" description="Disordered" evidence="6">
    <location>
        <begin position="1371"/>
        <end position="1467"/>
    </location>
</feature>
<feature type="compositionally biased region" description="Low complexity" evidence="6">
    <location>
        <begin position="1447"/>
        <end position="1467"/>
    </location>
</feature>
<feature type="compositionally biased region" description="Basic residues" evidence="6">
    <location>
        <begin position="1209"/>
        <end position="1220"/>
    </location>
</feature>
<comment type="caution">
    <text evidence="12">The sequence shown here is derived from an EMBL/GenBank/DDBJ whole genome shotgun (WGS) entry which is preliminary data.</text>
</comment>
<dbReference type="PIRSF" id="PIRSF006743">
    <property type="entry name" value="Exonuclease_Xnr1"/>
    <property type="match status" value="1"/>
</dbReference>
<dbReference type="GO" id="GO:0005737">
    <property type="term" value="C:cytoplasm"/>
    <property type="evidence" value="ECO:0007669"/>
    <property type="project" value="UniProtKB-SubCell"/>
</dbReference>
<dbReference type="GeneID" id="54778833"/>
<evidence type="ECO:0000313" key="12">
    <source>
        <dbReference type="EMBL" id="KAA8908391.1"/>
    </source>
</evidence>
<dbReference type="EMBL" id="SWFT01000008">
    <property type="protein sequence ID" value="KAA8908391.1"/>
    <property type="molecule type" value="Genomic_DNA"/>
</dbReference>
<feature type="compositionally biased region" description="Pro residues" evidence="6">
    <location>
        <begin position="1378"/>
        <end position="1397"/>
    </location>
</feature>
<feature type="compositionally biased region" description="Pro residues" evidence="6">
    <location>
        <begin position="1336"/>
        <end position="1355"/>
    </location>
</feature>
<dbReference type="Gene3D" id="2.30.30.750">
    <property type="match status" value="1"/>
</dbReference>
<feature type="domain" description="5'-3' exoribonuclease 1 D1" evidence="10">
    <location>
        <begin position="695"/>
        <end position="878"/>
    </location>
</feature>
<feature type="compositionally biased region" description="Gly residues" evidence="6">
    <location>
        <begin position="1432"/>
        <end position="1446"/>
    </location>
</feature>
<dbReference type="Gene3D" id="1.25.40.1050">
    <property type="match status" value="1"/>
</dbReference>
<evidence type="ECO:0000256" key="1">
    <source>
        <dbReference type="ARBA" id="ARBA00022722"/>
    </source>
</evidence>
<keyword evidence="5" id="KW-0866">Nonsense-mediated mRNA decay</keyword>
<feature type="region of interest" description="Disordered" evidence="6">
    <location>
        <begin position="1208"/>
        <end position="1286"/>
    </location>
</feature>
<dbReference type="GO" id="GO:0004534">
    <property type="term" value="F:5'-3' RNA exonuclease activity"/>
    <property type="evidence" value="ECO:0007669"/>
    <property type="project" value="TreeGrafter"/>
</dbReference>
<dbReference type="CDD" id="cd18673">
    <property type="entry name" value="PIN_XRN1-2-like"/>
    <property type="match status" value="1"/>
</dbReference>
<organism evidence="12 13">
    <name type="scientific">Diutina rugosa</name>
    <name type="common">Yeast</name>
    <name type="synonym">Candida rugosa</name>
    <dbReference type="NCBI Taxonomy" id="5481"/>
    <lineage>
        <taxon>Eukaryota</taxon>
        <taxon>Fungi</taxon>
        <taxon>Dikarya</taxon>
        <taxon>Ascomycota</taxon>
        <taxon>Saccharomycotina</taxon>
        <taxon>Pichiomycetes</taxon>
        <taxon>Debaryomycetaceae</taxon>
        <taxon>Diutina</taxon>
    </lineage>
</organism>
<dbReference type="Gene3D" id="3.40.50.12390">
    <property type="match status" value="2"/>
</dbReference>
<dbReference type="GO" id="GO:0003723">
    <property type="term" value="F:RNA binding"/>
    <property type="evidence" value="ECO:0007669"/>
    <property type="project" value="UniProtKB-KW"/>
</dbReference>
<keyword evidence="5" id="KW-0963">Cytoplasm</keyword>